<proteinExistence type="predicted"/>
<dbReference type="InterPro" id="IPR036291">
    <property type="entry name" value="NAD(P)-bd_dom_sf"/>
</dbReference>
<feature type="domain" description="D-isomer specific 2-hydroxyacid dehydrogenase NAD-binding" evidence="3">
    <location>
        <begin position="1"/>
        <end position="79"/>
    </location>
</feature>
<dbReference type="EMBL" id="JYJG01000168">
    <property type="protein sequence ID" value="KJK46445.1"/>
    <property type="molecule type" value="Genomic_DNA"/>
</dbReference>
<gene>
    <name evidence="4" type="ORF">UK23_23360</name>
</gene>
<dbReference type="PANTHER" id="PTHR10996:SF178">
    <property type="entry name" value="2-HYDROXYACID DEHYDROGENASE YGL185C-RELATED"/>
    <property type="match status" value="1"/>
</dbReference>
<evidence type="ECO:0000313" key="5">
    <source>
        <dbReference type="Proteomes" id="UP000033393"/>
    </source>
</evidence>
<dbReference type="GO" id="GO:0030267">
    <property type="term" value="F:glyoxylate reductase (NADPH) activity"/>
    <property type="evidence" value="ECO:0007669"/>
    <property type="project" value="TreeGrafter"/>
</dbReference>
<protein>
    <submittedName>
        <fullName evidence="4">2-hydroxyacid dehydrogenase</fullName>
    </submittedName>
</protein>
<dbReference type="GO" id="GO:0005829">
    <property type="term" value="C:cytosol"/>
    <property type="evidence" value="ECO:0007669"/>
    <property type="project" value="TreeGrafter"/>
</dbReference>
<dbReference type="SUPFAM" id="SSF51735">
    <property type="entry name" value="NAD(P)-binding Rossmann-fold domains"/>
    <property type="match status" value="1"/>
</dbReference>
<dbReference type="AlphaFoldDB" id="A0A0F0GT50"/>
<accession>A0A0F0GT50</accession>
<dbReference type="Pfam" id="PF02826">
    <property type="entry name" value="2-Hacid_dh_C"/>
    <property type="match status" value="1"/>
</dbReference>
<evidence type="ECO:0000256" key="1">
    <source>
        <dbReference type="ARBA" id="ARBA00023002"/>
    </source>
</evidence>
<dbReference type="GO" id="GO:0016618">
    <property type="term" value="F:hydroxypyruvate reductase [NAD(P)H] activity"/>
    <property type="evidence" value="ECO:0007669"/>
    <property type="project" value="TreeGrafter"/>
</dbReference>
<dbReference type="InterPro" id="IPR006140">
    <property type="entry name" value="D-isomer_DH_NAD-bd"/>
</dbReference>
<dbReference type="PATRIC" id="fig|68170.10.peg.5920"/>
<dbReference type="GO" id="GO:0051287">
    <property type="term" value="F:NAD binding"/>
    <property type="evidence" value="ECO:0007669"/>
    <property type="project" value="InterPro"/>
</dbReference>
<evidence type="ECO:0000256" key="2">
    <source>
        <dbReference type="ARBA" id="ARBA00023027"/>
    </source>
</evidence>
<evidence type="ECO:0000259" key="3">
    <source>
        <dbReference type="Pfam" id="PF02826"/>
    </source>
</evidence>
<keyword evidence="2" id="KW-0520">NAD</keyword>
<dbReference type="PANTHER" id="PTHR10996">
    <property type="entry name" value="2-HYDROXYACID DEHYDROGENASE-RELATED"/>
    <property type="match status" value="1"/>
</dbReference>
<dbReference type="RefSeq" id="WP_045313748.1">
    <property type="nucleotide sequence ID" value="NZ_JYJG01000168.1"/>
</dbReference>
<reference evidence="4 5" key="1">
    <citation type="submission" date="2015-02" db="EMBL/GenBank/DDBJ databases">
        <authorList>
            <person name="Ju K.-S."/>
            <person name="Doroghazi J.R."/>
            <person name="Metcalf W."/>
        </authorList>
    </citation>
    <scope>NUCLEOTIDE SEQUENCE [LARGE SCALE GENOMIC DNA]</scope>
    <source>
        <strain evidence="4 5">NRRL B-16140</strain>
    </source>
</reference>
<sequence>APALPETHHLLDARRLALLQDGATLINTARGSLVDTAALPRRCATGRLDAVLDVTDPGPLPPGHPLLRPPNVLVTPHLAGSQGHELCRLGEFTVAEVARFVGGEPLHGTICSGDLHRIA</sequence>
<name>A0A0F0GT50_LENAE</name>
<feature type="non-terminal residue" evidence="4">
    <location>
        <position position="1"/>
    </location>
</feature>
<keyword evidence="1" id="KW-0560">Oxidoreductase</keyword>
<dbReference type="Gene3D" id="3.40.50.720">
    <property type="entry name" value="NAD(P)-binding Rossmann-like Domain"/>
    <property type="match status" value="2"/>
</dbReference>
<dbReference type="InterPro" id="IPR050223">
    <property type="entry name" value="D-isomer_2-hydroxyacid_DH"/>
</dbReference>
<dbReference type="Proteomes" id="UP000033393">
    <property type="component" value="Unassembled WGS sequence"/>
</dbReference>
<keyword evidence="5" id="KW-1185">Reference proteome</keyword>
<organism evidence="4 5">
    <name type="scientific">Lentzea aerocolonigenes</name>
    <name type="common">Lechevalieria aerocolonigenes</name>
    <name type="synonym">Saccharothrix aerocolonigenes</name>
    <dbReference type="NCBI Taxonomy" id="68170"/>
    <lineage>
        <taxon>Bacteria</taxon>
        <taxon>Bacillati</taxon>
        <taxon>Actinomycetota</taxon>
        <taxon>Actinomycetes</taxon>
        <taxon>Pseudonocardiales</taxon>
        <taxon>Pseudonocardiaceae</taxon>
        <taxon>Lentzea</taxon>
    </lineage>
</organism>
<evidence type="ECO:0000313" key="4">
    <source>
        <dbReference type="EMBL" id="KJK46445.1"/>
    </source>
</evidence>
<comment type="caution">
    <text evidence="4">The sequence shown here is derived from an EMBL/GenBank/DDBJ whole genome shotgun (WGS) entry which is preliminary data.</text>
</comment>